<dbReference type="Pfam" id="PF01266">
    <property type="entry name" value="DAO"/>
    <property type="match status" value="1"/>
</dbReference>
<name>A0ABX7Y4A2_9ACTN</name>
<reference evidence="2 3" key="1">
    <citation type="submission" date="2021-03" db="EMBL/GenBank/DDBJ databases">
        <title>Human Oral Microbial Genomes.</title>
        <authorList>
            <person name="Johnston C.D."/>
            <person name="Chen T."/>
            <person name="Dewhirst F.E."/>
        </authorList>
    </citation>
    <scope>NUCLEOTIDE SEQUENCE [LARGE SCALE GENOMIC DNA]</scope>
    <source>
        <strain evidence="2 3">DSMZ 100122</strain>
    </source>
</reference>
<sequence length="371" mass="38179">MVLDVVVIGASVAGLTAARRLATEGFSVAVLDPNPELVTAAIGHGVAACAHASTVATMAGAYGDGAAHEHVRRNLAGLEEIRGVAAAGALELTEVELHDHSLGVALDRELRRVQQLIAGGGAEVSLLTPELSSRACAGLRSAALLVDPGDYAQTLEAQTASTGARILHDVTVTRIRRGDGATEVAFRWNLAWSRDLEVMTAHAVVDTLGVSPWGAVAGIGQPQYVPALRLRGVAVPREVTLLAGPPVWLIRPIGGEVLLLGSKCARIQVQDAAVALSNWAATEFGATDSTPGQLIIDPSDHGRPVVGASAIPGGFYTRGNGRGELMNGTASGCYLAALLLGTGAARGVSLPWASKLRAGAGRLLKRRRPAG</sequence>
<organism evidence="2 3">
    <name type="scientific">Arachnia rubra</name>
    <dbReference type="NCBI Taxonomy" id="1547448"/>
    <lineage>
        <taxon>Bacteria</taxon>
        <taxon>Bacillati</taxon>
        <taxon>Actinomycetota</taxon>
        <taxon>Actinomycetes</taxon>
        <taxon>Propionibacteriales</taxon>
        <taxon>Propionibacteriaceae</taxon>
        <taxon>Arachnia</taxon>
    </lineage>
</organism>
<dbReference type="EMBL" id="CP072384">
    <property type="protein sequence ID" value="QUC07661.1"/>
    <property type="molecule type" value="Genomic_DNA"/>
</dbReference>
<feature type="domain" description="FAD dependent oxidoreductase" evidence="1">
    <location>
        <begin position="4"/>
        <end position="338"/>
    </location>
</feature>
<accession>A0ABX7Y4A2</accession>
<evidence type="ECO:0000313" key="3">
    <source>
        <dbReference type="Proteomes" id="UP000678513"/>
    </source>
</evidence>
<protein>
    <submittedName>
        <fullName evidence="2">FAD-binding oxidoreductase</fullName>
    </submittedName>
</protein>
<evidence type="ECO:0000259" key="1">
    <source>
        <dbReference type="Pfam" id="PF01266"/>
    </source>
</evidence>
<evidence type="ECO:0000313" key="2">
    <source>
        <dbReference type="EMBL" id="QUC07661.1"/>
    </source>
</evidence>
<dbReference type="InterPro" id="IPR006076">
    <property type="entry name" value="FAD-dep_OxRdtase"/>
</dbReference>
<dbReference type="Gene3D" id="3.50.50.60">
    <property type="entry name" value="FAD/NAD(P)-binding domain"/>
    <property type="match status" value="1"/>
</dbReference>
<keyword evidence="3" id="KW-1185">Reference proteome</keyword>
<proteinExistence type="predicted"/>
<gene>
    <name evidence="2" type="ORF">J5A65_12110</name>
</gene>
<dbReference type="SUPFAM" id="SSF51905">
    <property type="entry name" value="FAD/NAD(P)-binding domain"/>
    <property type="match status" value="1"/>
</dbReference>
<dbReference type="InterPro" id="IPR036188">
    <property type="entry name" value="FAD/NAD-bd_sf"/>
</dbReference>
<dbReference type="Proteomes" id="UP000678513">
    <property type="component" value="Chromosome"/>
</dbReference>
<dbReference type="RefSeq" id="WP_212322321.1">
    <property type="nucleotide sequence ID" value="NZ_AP024463.1"/>
</dbReference>